<reference evidence="3" key="1">
    <citation type="submission" date="2020-02" db="EMBL/GenBank/DDBJ databases">
        <authorList>
            <person name="Meier V. D."/>
        </authorList>
    </citation>
    <scope>NUCLEOTIDE SEQUENCE</scope>
    <source>
        <strain evidence="3">AVDCRST_MAG10</strain>
    </source>
</reference>
<accession>A0A6J4IA70</accession>
<dbReference type="PANTHER" id="PTHR43060:SF15">
    <property type="entry name" value="3-HYDROXYISOBUTYRATE DEHYDROGENASE-LIKE 1, MITOCHONDRIAL-RELATED"/>
    <property type="match status" value="1"/>
</dbReference>
<feature type="domain" description="6-phosphogluconate dehydrogenase NADP-binding" evidence="1">
    <location>
        <begin position="1"/>
        <end position="70"/>
    </location>
</feature>
<dbReference type="InterPro" id="IPR006115">
    <property type="entry name" value="6PGDH_NADP-bd"/>
</dbReference>
<dbReference type="GO" id="GO:0051287">
    <property type="term" value="F:NAD binding"/>
    <property type="evidence" value="ECO:0007669"/>
    <property type="project" value="InterPro"/>
</dbReference>
<name>A0A6J4IA70_9ACTN</name>
<dbReference type="SUPFAM" id="SSF51735">
    <property type="entry name" value="NAD(P)-binding Rossmann-fold domains"/>
    <property type="match status" value="1"/>
</dbReference>
<dbReference type="Gene3D" id="1.10.1040.10">
    <property type="entry name" value="N-(1-d-carboxylethyl)-l-norvaline Dehydrogenase, domain 2"/>
    <property type="match status" value="1"/>
</dbReference>
<dbReference type="InterPro" id="IPR029154">
    <property type="entry name" value="HIBADH-like_NADP-bd"/>
</dbReference>
<proteinExistence type="predicted"/>
<dbReference type="PANTHER" id="PTHR43060">
    <property type="entry name" value="3-HYDROXYISOBUTYRATE DEHYDROGENASE-LIKE 1, MITOCHONDRIAL-RELATED"/>
    <property type="match status" value="1"/>
</dbReference>
<keyword evidence="3" id="KW-0560">Oxidoreductase</keyword>
<dbReference type="InterPro" id="IPR013328">
    <property type="entry name" value="6PGD_dom2"/>
</dbReference>
<dbReference type="EMBL" id="CADCTB010000121">
    <property type="protein sequence ID" value="CAA9245349.1"/>
    <property type="molecule type" value="Genomic_DNA"/>
</dbReference>
<gene>
    <name evidence="3" type="ORF">AVDCRST_MAG10-1924</name>
</gene>
<dbReference type="InterPro" id="IPR036291">
    <property type="entry name" value="NAD(P)-bd_dom_sf"/>
</dbReference>
<dbReference type="Gene3D" id="3.40.50.720">
    <property type="entry name" value="NAD(P)-binding Rossmann-like Domain"/>
    <property type="match status" value="1"/>
</dbReference>
<evidence type="ECO:0000259" key="2">
    <source>
        <dbReference type="Pfam" id="PF14833"/>
    </source>
</evidence>
<dbReference type="Pfam" id="PF14833">
    <property type="entry name" value="NAD_binding_11"/>
    <property type="match status" value="1"/>
</dbReference>
<dbReference type="EC" id="1.1.1.60" evidence="3"/>
<evidence type="ECO:0000259" key="1">
    <source>
        <dbReference type="Pfam" id="PF03446"/>
    </source>
</evidence>
<dbReference type="SUPFAM" id="SSF48179">
    <property type="entry name" value="6-phosphogluconate dehydrogenase C-terminal domain-like"/>
    <property type="match status" value="1"/>
</dbReference>
<dbReference type="Pfam" id="PF03446">
    <property type="entry name" value="NAD_binding_2"/>
    <property type="match status" value="1"/>
</dbReference>
<sequence>MLIDMSTISPLVTKELAREASERGVKTLDAPVSGGEPKAVSGELSIMVGGEEQDFERAKPVFEAMGTPVHVGEAGSGQIVKACNQIIVGVVLEGVSEALVLGSKAGVDPAKIIEAVSGGLAGTKVMEQKRDNFLDHDFEPGFRIGLHHKDLGIALATAREVGVPLPVTALVDQMLQELTVKGRGDLDHSALLSVIEDAAGHQIGDKTEGLA</sequence>
<organism evidence="3">
    <name type="scientific">uncultured Acidimicrobiales bacterium</name>
    <dbReference type="NCBI Taxonomy" id="310071"/>
    <lineage>
        <taxon>Bacteria</taxon>
        <taxon>Bacillati</taxon>
        <taxon>Actinomycetota</taxon>
        <taxon>Acidimicrobiia</taxon>
        <taxon>Acidimicrobiales</taxon>
        <taxon>environmental samples</taxon>
    </lineage>
</organism>
<feature type="domain" description="3-hydroxyisobutyrate dehydrogenase-like NAD-binding" evidence="2">
    <location>
        <begin position="75"/>
        <end position="194"/>
    </location>
</feature>
<evidence type="ECO:0000313" key="3">
    <source>
        <dbReference type="EMBL" id="CAA9245349.1"/>
    </source>
</evidence>
<dbReference type="InterPro" id="IPR008927">
    <property type="entry name" value="6-PGluconate_DH-like_C_sf"/>
</dbReference>
<protein>
    <submittedName>
        <fullName evidence="3">2-hydroxy-3-oxopropionate reductase</fullName>
        <ecNumber evidence="3">1.1.1.60</ecNumber>
    </submittedName>
</protein>
<dbReference type="GO" id="GO:0050661">
    <property type="term" value="F:NADP binding"/>
    <property type="evidence" value="ECO:0007669"/>
    <property type="project" value="InterPro"/>
</dbReference>
<dbReference type="AlphaFoldDB" id="A0A6J4IA70"/>
<dbReference type="GO" id="GO:0008679">
    <property type="term" value="F:2-hydroxy-3-oxopropionate reductase activity"/>
    <property type="evidence" value="ECO:0007669"/>
    <property type="project" value="UniProtKB-EC"/>
</dbReference>